<dbReference type="PANTHER" id="PTHR48020:SF26">
    <property type="entry name" value="MYO-INOSITOL TRANSPORTER, PUTATIVE (AFU_ORTHOLOGUE AFUA_4G01560)-RELATED"/>
    <property type="match status" value="1"/>
</dbReference>
<feature type="transmembrane region" description="Helical" evidence="8">
    <location>
        <begin position="226"/>
        <end position="248"/>
    </location>
</feature>
<sequence length="656" mass="74005">MADIRKDEEAASHIEPVKRHSISHASSSSGNHDPSEKANTGPEGVTAAAKLRNPLTGMTEEEVIQDVDAFVDSKGLEKSRDAFRKGALLARVNQRSPETGFLQISALSAEEKGWLQDEVNHRWRQPFMLYFLVVLCAGSAIVQGMDQTAVNGAQQFYFRTFNIGEDEVWRRGLLNGAPYLCSTLIGCWTNVPLNKFFGRRGTIFISCFISFVAGIWMAAADTWYNLLIARFALGFAVGAKSSTTPVYAAESAPKNIRGALTMMWQMWTAFGIMLGFVASVAFQGTDFLGVDTQWRWMLASTSIPPLLVMIQVYLCPESPRWYMEKGKFDKAYDALKRLRSHEIQAARDMYYAYMLLKVEAAEREGKNLWKEFFFVRRNRRAAQSSFFVMFMQQFCGVNVIAYYSTQIFMDGGFTEPQALLVSLGTGIVNWLFAIPAIYTIDTFGRRNLLLTTFPLMAICLFWCGFSFLIPDTPSTDPAAGADGLITGPGKLGSIAASIYLFMVFYSPGMGPVPFTYSAEAFPLYIRDVGMSFATATTWGFNFIISLTWPALRDAFTPTGAFCWYAAWNVFGWVFSYFLLPETKNLTLEELDNVFNVGNREHSKYYTQKLPWYMNKHILRRDVEPFEPLYQFADPEAESERRASMVRRSSVTKSLKN</sequence>
<keyword evidence="3" id="KW-0813">Transport</keyword>
<dbReference type="Proteomes" id="UP000016931">
    <property type="component" value="Unassembled WGS sequence"/>
</dbReference>
<dbReference type="FunFam" id="1.20.1250.20:FF:000100">
    <property type="entry name" value="MFS sugar transporter, putative"/>
    <property type="match status" value="1"/>
</dbReference>
<evidence type="ECO:0000313" key="10">
    <source>
        <dbReference type="EMBL" id="EMF12696.1"/>
    </source>
</evidence>
<dbReference type="PROSITE" id="PS50850">
    <property type="entry name" value="MFS"/>
    <property type="match status" value="1"/>
</dbReference>
<feature type="transmembrane region" description="Helical" evidence="8">
    <location>
        <begin position="447"/>
        <end position="469"/>
    </location>
</feature>
<protein>
    <submittedName>
        <fullName evidence="10">Plastidic glucose transporter 4</fullName>
    </submittedName>
</protein>
<feature type="region of interest" description="Disordered" evidence="7">
    <location>
        <begin position="1"/>
        <end position="43"/>
    </location>
</feature>
<feature type="transmembrane region" description="Helical" evidence="8">
    <location>
        <begin position="386"/>
        <end position="405"/>
    </location>
</feature>
<dbReference type="InterPro" id="IPR005828">
    <property type="entry name" value="MFS_sugar_transport-like"/>
</dbReference>
<feature type="compositionally biased region" description="Basic and acidic residues" evidence="7">
    <location>
        <begin position="1"/>
        <end position="18"/>
    </location>
</feature>
<feature type="transmembrane region" description="Helical" evidence="8">
    <location>
        <begin position="528"/>
        <end position="548"/>
    </location>
</feature>
<dbReference type="SUPFAM" id="SSF103473">
    <property type="entry name" value="MFS general substrate transporter"/>
    <property type="match status" value="1"/>
</dbReference>
<dbReference type="NCBIfam" id="TIGR00879">
    <property type="entry name" value="SP"/>
    <property type="match status" value="1"/>
</dbReference>
<evidence type="ECO:0000256" key="1">
    <source>
        <dbReference type="ARBA" id="ARBA00004141"/>
    </source>
</evidence>
<keyword evidence="6 8" id="KW-0472">Membrane</keyword>
<keyword evidence="11" id="KW-1185">Reference proteome</keyword>
<dbReference type="EMBL" id="KB456264">
    <property type="protein sequence ID" value="EMF12696.1"/>
    <property type="molecule type" value="Genomic_DNA"/>
</dbReference>
<dbReference type="GO" id="GO:0022857">
    <property type="term" value="F:transmembrane transporter activity"/>
    <property type="evidence" value="ECO:0007669"/>
    <property type="project" value="InterPro"/>
</dbReference>
<reference evidence="10 11" key="1">
    <citation type="journal article" date="2012" name="PLoS Pathog.">
        <title>Diverse lifestyles and strategies of plant pathogenesis encoded in the genomes of eighteen Dothideomycetes fungi.</title>
        <authorList>
            <person name="Ohm R.A."/>
            <person name="Feau N."/>
            <person name="Henrissat B."/>
            <person name="Schoch C.L."/>
            <person name="Horwitz B.A."/>
            <person name="Barry K.W."/>
            <person name="Condon B.J."/>
            <person name="Copeland A.C."/>
            <person name="Dhillon B."/>
            <person name="Glaser F."/>
            <person name="Hesse C.N."/>
            <person name="Kosti I."/>
            <person name="LaButti K."/>
            <person name="Lindquist E.A."/>
            <person name="Lucas S."/>
            <person name="Salamov A.A."/>
            <person name="Bradshaw R.E."/>
            <person name="Ciuffetti L."/>
            <person name="Hamelin R.C."/>
            <person name="Kema G.H.J."/>
            <person name="Lawrence C."/>
            <person name="Scott J.A."/>
            <person name="Spatafora J.W."/>
            <person name="Turgeon B.G."/>
            <person name="de Wit P.J.G.M."/>
            <person name="Zhong S."/>
            <person name="Goodwin S.B."/>
            <person name="Grigoriev I.V."/>
        </authorList>
    </citation>
    <scope>NUCLEOTIDE SEQUENCE [LARGE SCALE GENOMIC DNA]</scope>
    <source>
        <strain evidence="10 11">SO2202</strain>
    </source>
</reference>
<evidence type="ECO:0000259" key="9">
    <source>
        <dbReference type="PROSITE" id="PS50850"/>
    </source>
</evidence>
<dbReference type="Pfam" id="PF00083">
    <property type="entry name" value="Sugar_tr"/>
    <property type="match status" value="1"/>
</dbReference>
<feature type="domain" description="Major facilitator superfamily (MFS) profile" evidence="9">
    <location>
        <begin position="132"/>
        <end position="583"/>
    </location>
</feature>
<comment type="similarity">
    <text evidence="2">Belongs to the major facilitator superfamily. Sugar transporter (TC 2.A.1.1) family.</text>
</comment>
<comment type="subcellular location">
    <subcellularLocation>
        <location evidence="1">Membrane</location>
        <topology evidence="1">Multi-pass membrane protein</topology>
    </subcellularLocation>
</comment>
<dbReference type="OMA" id="TAPLNRW"/>
<dbReference type="Gene3D" id="1.20.1250.20">
    <property type="entry name" value="MFS general substrate transporter like domains"/>
    <property type="match status" value="1"/>
</dbReference>
<dbReference type="InterPro" id="IPR036259">
    <property type="entry name" value="MFS_trans_sf"/>
</dbReference>
<name>M3BX97_SPHMS</name>
<dbReference type="HOGENOM" id="CLU_001265_43_5_1"/>
<feature type="transmembrane region" description="Helical" evidence="8">
    <location>
        <begin position="127"/>
        <end position="145"/>
    </location>
</feature>
<dbReference type="PRINTS" id="PR00171">
    <property type="entry name" value="SUGRTRNSPORT"/>
</dbReference>
<gene>
    <name evidence="10" type="ORF">SEPMUDRAFT_149295</name>
</gene>
<accession>M3BX97</accession>
<feature type="compositionally biased region" description="Low complexity" evidence="7">
    <location>
        <begin position="23"/>
        <end position="32"/>
    </location>
</feature>
<organism evidence="10 11">
    <name type="scientific">Sphaerulina musiva (strain SO2202)</name>
    <name type="common">Poplar stem canker fungus</name>
    <name type="synonym">Septoria musiva</name>
    <dbReference type="NCBI Taxonomy" id="692275"/>
    <lineage>
        <taxon>Eukaryota</taxon>
        <taxon>Fungi</taxon>
        <taxon>Dikarya</taxon>
        <taxon>Ascomycota</taxon>
        <taxon>Pezizomycotina</taxon>
        <taxon>Dothideomycetes</taxon>
        <taxon>Dothideomycetidae</taxon>
        <taxon>Mycosphaerellales</taxon>
        <taxon>Mycosphaerellaceae</taxon>
        <taxon>Sphaerulina</taxon>
    </lineage>
</organism>
<dbReference type="InterPro" id="IPR003663">
    <property type="entry name" value="Sugar/inositol_transpt"/>
</dbReference>
<feature type="transmembrane region" description="Helical" evidence="8">
    <location>
        <begin position="417"/>
        <end position="440"/>
    </location>
</feature>
<feature type="transmembrane region" description="Helical" evidence="8">
    <location>
        <begin position="260"/>
        <end position="282"/>
    </location>
</feature>
<dbReference type="GeneID" id="27902606"/>
<evidence type="ECO:0000256" key="4">
    <source>
        <dbReference type="ARBA" id="ARBA00022692"/>
    </source>
</evidence>
<feature type="transmembrane region" description="Helical" evidence="8">
    <location>
        <begin position="489"/>
        <end position="507"/>
    </location>
</feature>
<dbReference type="PANTHER" id="PTHR48020">
    <property type="entry name" value="PROTON MYO-INOSITOL COTRANSPORTER"/>
    <property type="match status" value="1"/>
</dbReference>
<evidence type="ECO:0000256" key="5">
    <source>
        <dbReference type="ARBA" id="ARBA00022989"/>
    </source>
</evidence>
<dbReference type="RefSeq" id="XP_016760817.1">
    <property type="nucleotide sequence ID" value="XM_016905469.1"/>
</dbReference>
<proteinExistence type="inferred from homology"/>
<keyword evidence="10" id="KW-0762">Sugar transport</keyword>
<keyword evidence="4 8" id="KW-0812">Transmembrane</keyword>
<dbReference type="eggNOG" id="KOG0254">
    <property type="taxonomic scope" value="Eukaryota"/>
</dbReference>
<evidence type="ECO:0000256" key="2">
    <source>
        <dbReference type="ARBA" id="ARBA00010992"/>
    </source>
</evidence>
<dbReference type="OrthoDB" id="5290825at2759"/>
<evidence type="ECO:0000256" key="6">
    <source>
        <dbReference type="ARBA" id="ARBA00023136"/>
    </source>
</evidence>
<dbReference type="GO" id="GO:0015798">
    <property type="term" value="P:myo-inositol transport"/>
    <property type="evidence" value="ECO:0007669"/>
    <property type="project" value="UniProtKB-ARBA"/>
</dbReference>
<dbReference type="InterPro" id="IPR050814">
    <property type="entry name" value="Myo-inositol_Transporter"/>
</dbReference>
<evidence type="ECO:0000313" key="11">
    <source>
        <dbReference type="Proteomes" id="UP000016931"/>
    </source>
</evidence>
<evidence type="ECO:0000256" key="7">
    <source>
        <dbReference type="SAM" id="MobiDB-lite"/>
    </source>
</evidence>
<dbReference type="GO" id="GO:0015791">
    <property type="term" value="P:polyol transmembrane transport"/>
    <property type="evidence" value="ECO:0007669"/>
    <property type="project" value="UniProtKB-ARBA"/>
</dbReference>
<feature type="transmembrane region" description="Helical" evidence="8">
    <location>
        <begin position="203"/>
        <end position="220"/>
    </location>
</feature>
<evidence type="ECO:0000256" key="8">
    <source>
        <dbReference type="SAM" id="Phobius"/>
    </source>
</evidence>
<dbReference type="InterPro" id="IPR020846">
    <property type="entry name" value="MFS_dom"/>
</dbReference>
<dbReference type="STRING" id="692275.M3BX97"/>
<dbReference type="GO" id="GO:0016020">
    <property type="term" value="C:membrane"/>
    <property type="evidence" value="ECO:0007669"/>
    <property type="project" value="UniProtKB-SubCell"/>
</dbReference>
<dbReference type="AlphaFoldDB" id="M3BX97"/>
<feature type="transmembrane region" description="Helical" evidence="8">
    <location>
        <begin position="554"/>
        <end position="579"/>
    </location>
</feature>
<evidence type="ECO:0000256" key="3">
    <source>
        <dbReference type="ARBA" id="ARBA00022448"/>
    </source>
</evidence>
<keyword evidence="5 8" id="KW-1133">Transmembrane helix</keyword>